<dbReference type="PANTHER" id="PTHR33343">
    <property type="entry name" value="54S RIBOSOMAL PROTEIN BL35M"/>
    <property type="match status" value="1"/>
</dbReference>
<evidence type="ECO:0000256" key="3">
    <source>
        <dbReference type="ARBA" id="ARBA00023274"/>
    </source>
</evidence>
<evidence type="ECO:0000256" key="2">
    <source>
        <dbReference type="ARBA" id="ARBA00022980"/>
    </source>
</evidence>
<sequence>MDIRLLFILGTATLALIGTTSFLVAGGVKRSPQPKRYSEKQETASNKIYLTKTVIPKASYTSLFYSKNLFQISKFFCNFADYYSGQSEIAKTDIDNKTIKSKTMPKLKTKSGAKKRFALTGSGKIKRKNAYKSHILTKKETKQKRNLTTTSYVAAVDEKSVLRQLAIK</sequence>
<dbReference type="Proteomes" id="UP000185781">
    <property type="component" value="Unassembled WGS sequence"/>
</dbReference>
<evidence type="ECO:0000256" key="5">
    <source>
        <dbReference type="HAMAP-Rule" id="MF_00514"/>
    </source>
</evidence>
<dbReference type="InterPro" id="IPR037229">
    <property type="entry name" value="Ribosomal_bL35_sf"/>
</dbReference>
<evidence type="ECO:0000256" key="1">
    <source>
        <dbReference type="ARBA" id="ARBA00006598"/>
    </source>
</evidence>
<proteinExistence type="inferred from homology"/>
<keyword evidence="2 5" id="KW-0689">Ribosomal protein</keyword>
<dbReference type="GO" id="GO:0022625">
    <property type="term" value="C:cytosolic large ribosomal subunit"/>
    <property type="evidence" value="ECO:0007669"/>
    <property type="project" value="TreeGrafter"/>
</dbReference>
<dbReference type="InterPro" id="IPR001706">
    <property type="entry name" value="Ribosomal_bL35"/>
</dbReference>
<evidence type="ECO:0000256" key="6">
    <source>
        <dbReference type="RuleBase" id="RU000568"/>
    </source>
</evidence>
<dbReference type="AlphaFoldDB" id="A0A1N7KE43"/>
<protein>
    <recommendedName>
        <fullName evidence="4 5">Large ribosomal subunit protein bL35</fullName>
    </recommendedName>
</protein>
<evidence type="ECO:0000313" key="7">
    <source>
        <dbReference type="EMBL" id="SIS59861.1"/>
    </source>
</evidence>
<dbReference type="HAMAP" id="MF_00514">
    <property type="entry name" value="Ribosomal_bL35"/>
    <property type="match status" value="1"/>
</dbReference>
<dbReference type="SUPFAM" id="SSF143034">
    <property type="entry name" value="L35p-like"/>
    <property type="match status" value="1"/>
</dbReference>
<dbReference type="Pfam" id="PF01632">
    <property type="entry name" value="Ribosomal_L35p"/>
    <property type="match status" value="1"/>
</dbReference>
<dbReference type="InterPro" id="IPR021137">
    <property type="entry name" value="Ribosomal_bL35-like"/>
</dbReference>
<comment type="similarity">
    <text evidence="1 5 6">Belongs to the bacterial ribosomal protein bL35 family.</text>
</comment>
<dbReference type="NCBIfam" id="TIGR00001">
    <property type="entry name" value="rpmI_bact"/>
    <property type="match status" value="1"/>
</dbReference>
<keyword evidence="3 5" id="KW-0687">Ribonucleoprotein</keyword>
<dbReference type="STRING" id="373672.SAMN05421785_101428"/>
<accession>A0A1N7KE43</accession>
<dbReference type="PANTHER" id="PTHR33343:SF1">
    <property type="entry name" value="LARGE RIBOSOMAL SUBUNIT PROTEIN BL35M"/>
    <property type="match status" value="1"/>
</dbReference>
<evidence type="ECO:0000313" key="8">
    <source>
        <dbReference type="Proteomes" id="UP000185781"/>
    </source>
</evidence>
<dbReference type="InterPro" id="IPR018265">
    <property type="entry name" value="Ribosomal_bL35_CS"/>
</dbReference>
<dbReference type="EMBL" id="FTOV01000001">
    <property type="protein sequence ID" value="SIS59861.1"/>
    <property type="molecule type" value="Genomic_DNA"/>
</dbReference>
<dbReference type="Gene3D" id="4.10.410.60">
    <property type="match status" value="1"/>
</dbReference>
<organism evidence="7 8">
    <name type="scientific">Chryseobacterium gambrini</name>
    <dbReference type="NCBI Taxonomy" id="373672"/>
    <lineage>
        <taxon>Bacteria</taxon>
        <taxon>Pseudomonadati</taxon>
        <taxon>Bacteroidota</taxon>
        <taxon>Flavobacteriia</taxon>
        <taxon>Flavobacteriales</taxon>
        <taxon>Weeksellaceae</taxon>
        <taxon>Chryseobacterium group</taxon>
        <taxon>Chryseobacterium</taxon>
    </lineage>
</organism>
<name>A0A1N7KE43_9FLAO</name>
<gene>
    <name evidence="5" type="primary">rpmI</name>
    <name evidence="7" type="ORF">SAMN05421785_101428</name>
</gene>
<dbReference type="PRINTS" id="PR00064">
    <property type="entry name" value="RIBOSOMALL35"/>
</dbReference>
<dbReference type="GO" id="GO:0003735">
    <property type="term" value="F:structural constituent of ribosome"/>
    <property type="evidence" value="ECO:0007669"/>
    <property type="project" value="InterPro"/>
</dbReference>
<dbReference type="FunFam" id="4.10.410.60:FF:000001">
    <property type="entry name" value="50S ribosomal protein L35"/>
    <property type="match status" value="1"/>
</dbReference>
<reference evidence="7 8" key="1">
    <citation type="submission" date="2017-01" db="EMBL/GenBank/DDBJ databases">
        <authorList>
            <person name="Mah S.A."/>
            <person name="Swanson W.J."/>
            <person name="Moy G.W."/>
            <person name="Vacquier V.D."/>
        </authorList>
    </citation>
    <scope>NUCLEOTIDE SEQUENCE [LARGE SCALE GENOMIC DNA]</scope>
    <source>
        <strain evidence="7 8">DSM 18014</strain>
    </source>
</reference>
<evidence type="ECO:0000256" key="4">
    <source>
        <dbReference type="ARBA" id="ARBA00071664"/>
    </source>
</evidence>
<dbReference type="GO" id="GO:0006412">
    <property type="term" value="P:translation"/>
    <property type="evidence" value="ECO:0007669"/>
    <property type="project" value="UniProtKB-UniRule"/>
</dbReference>
<dbReference type="PROSITE" id="PS00936">
    <property type="entry name" value="RIBOSOMAL_L35"/>
    <property type="match status" value="1"/>
</dbReference>